<name>A0ABV1FSC9_9BACT</name>
<keyword evidence="7" id="KW-1185">Reference proteome</keyword>
<dbReference type="InterPro" id="IPR026816">
    <property type="entry name" value="Flavodoxin_dom"/>
</dbReference>
<dbReference type="NCBIfam" id="NF038196">
    <property type="entry name" value="ferrodoxin_EFR1"/>
    <property type="match status" value="1"/>
</dbReference>
<evidence type="ECO:0000259" key="5">
    <source>
        <dbReference type="PROSITE" id="PS51379"/>
    </source>
</evidence>
<feature type="domain" description="4Fe-4S ferredoxin-type" evidence="5">
    <location>
        <begin position="185"/>
        <end position="214"/>
    </location>
</feature>
<evidence type="ECO:0000256" key="2">
    <source>
        <dbReference type="ARBA" id="ARBA00022723"/>
    </source>
</evidence>
<dbReference type="SUPFAM" id="SSF52218">
    <property type="entry name" value="Flavoproteins"/>
    <property type="match status" value="1"/>
</dbReference>
<feature type="domain" description="4Fe-4S ferredoxin-type" evidence="5">
    <location>
        <begin position="215"/>
        <end position="245"/>
    </location>
</feature>
<dbReference type="Gene3D" id="3.40.50.360">
    <property type="match status" value="1"/>
</dbReference>
<dbReference type="EMBL" id="JBBNFP010000041">
    <property type="protein sequence ID" value="MEQ2487317.1"/>
    <property type="molecule type" value="Genomic_DNA"/>
</dbReference>
<dbReference type="RefSeq" id="WP_215760412.1">
    <property type="nucleotide sequence ID" value="NZ_JAHKBE010000043.1"/>
</dbReference>
<evidence type="ECO:0000313" key="6">
    <source>
        <dbReference type="EMBL" id="MEQ2487317.1"/>
    </source>
</evidence>
<reference evidence="6 7" key="1">
    <citation type="submission" date="2024-04" db="EMBL/GenBank/DDBJ databases">
        <title>Human intestinal bacterial collection.</title>
        <authorList>
            <person name="Pauvert C."/>
            <person name="Hitch T.C.A."/>
            <person name="Clavel T."/>
        </authorList>
    </citation>
    <scope>NUCLEOTIDE SEQUENCE [LARGE SCALE GENOMIC DNA]</scope>
    <source>
        <strain evidence="6 7">CLA-AA-H145</strain>
    </source>
</reference>
<keyword evidence="3" id="KW-0408">Iron</keyword>
<comment type="caution">
    <text evidence="6">The sequence shown here is derived from an EMBL/GenBank/DDBJ whole genome shotgun (WGS) entry which is preliminary data.</text>
</comment>
<dbReference type="Gene3D" id="3.30.70.20">
    <property type="match status" value="1"/>
</dbReference>
<dbReference type="PROSITE" id="PS00201">
    <property type="entry name" value="FLAVODOXIN"/>
    <property type="match status" value="1"/>
</dbReference>
<dbReference type="Proteomes" id="UP001487296">
    <property type="component" value="Unassembled WGS sequence"/>
</dbReference>
<organism evidence="6 7">
    <name type="scientific">Hallella faecis</name>
    <dbReference type="NCBI Taxonomy" id="2841596"/>
    <lineage>
        <taxon>Bacteria</taxon>
        <taxon>Pseudomonadati</taxon>
        <taxon>Bacteroidota</taxon>
        <taxon>Bacteroidia</taxon>
        <taxon>Bacteroidales</taxon>
        <taxon>Prevotellaceae</taxon>
        <taxon>Hallella</taxon>
    </lineage>
</organism>
<dbReference type="InterPro" id="IPR047964">
    <property type="entry name" value="EFR1-like"/>
</dbReference>
<dbReference type="Pfam" id="PF13237">
    <property type="entry name" value="Fer4_10"/>
    <property type="match status" value="1"/>
</dbReference>
<keyword evidence="4" id="KW-0411">Iron-sulfur</keyword>
<gene>
    <name evidence="6" type="ORF">AAAT34_09720</name>
</gene>
<evidence type="ECO:0000256" key="4">
    <source>
        <dbReference type="ARBA" id="ARBA00023014"/>
    </source>
</evidence>
<evidence type="ECO:0000256" key="3">
    <source>
        <dbReference type="ARBA" id="ARBA00023004"/>
    </source>
</evidence>
<comment type="cofactor">
    <cofactor evidence="1">
        <name>FMN</name>
        <dbReference type="ChEBI" id="CHEBI:58210"/>
    </cofactor>
</comment>
<sequence length="261" mass="29655">MIFYFSGTGNTRWAAQYLSEATQEELVFIPDHPTGTFSPDLKEGERIGFCFPVHGWRPPKLVRDFVSRLRLRAEGHYVYALCTAGDNIGETIEILEKDLSEVGIHLDSAFSLIMPESYVGLPFMDVDTEAKEKAKKDEAAALLQSYEPIIAKREKGVRQLHRGHWPRINSRIIGGYFTHRLITDRPFHVDSERCVACGICASVCPVHDIIGGPGSTPQWRHDGSCLTCFACYHHCPHHAIEYGRRTQHKGQYHFDQRTKDK</sequence>
<dbReference type="Pfam" id="PF12724">
    <property type="entry name" value="Flavodoxin_5"/>
    <property type="match status" value="1"/>
</dbReference>
<protein>
    <submittedName>
        <fullName evidence="6">EFR1 family ferrodoxin</fullName>
    </submittedName>
</protein>
<evidence type="ECO:0000256" key="1">
    <source>
        <dbReference type="ARBA" id="ARBA00001917"/>
    </source>
</evidence>
<dbReference type="PROSITE" id="PS51379">
    <property type="entry name" value="4FE4S_FER_2"/>
    <property type="match status" value="2"/>
</dbReference>
<dbReference type="InterPro" id="IPR001226">
    <property type="entry name" value="Flavodoxin_CS"/>
</dbReference>
<dbReference type="SUPFAM" id="SSF54862">
    <property type="entry name" value="4Fe-4S ferredoxins"/>
    <property type="match status" value="1"/>
</dbReference>
<evidence type="ECO:0000313" key="7">
    <source>
        <dbReference type="Proteomes" id="UP001487296"/>
    </source>
</evidence>
<dbReference type="InterPro" id="IPR017900">
    <property type="entry name" value="4Fe4S_Fe_S_CS"/>
</dbReference>
<keyword evidence="2" id="KW-0479">Metal-binding</keyword>
<dbReference type="InterPro" id="IPR017896">
    <property type="entry name" value="4Fe4S_Fe-S-bd"/>
</dbReference>
<dbReference type="InterPro" id="IPR029039">
    <property type="entry name" value="Flavoprotein-like_sf"/>
</dbReference>
<accession>A0ABV1FSC9</accession>
<dbReference type="PROSITE" id="PS00198">
    <property type="entry name" value="4FE4S_FER_1"/>
    <property type="match status" value="2"/>
</dbReference>
<proteinExistence type="predicted"/>